<organism evidence="1 2">
    <name type="scientific">Aspergillus coremiiformis</name>
    <dbReference type="NCBI Taxonomy" id="138285"/>
    <lineage>
        <taxon>Eukaryota</taxon>
        <taxon>Fungi</taxon>
        <taxon>Dikarya</taxon>
        <taxon>Ascomycota</taxon>
        <taxon>Pezizomycotina</taxon>
        <taxon>Eurotiomycetes</taxon>
        <taxon>Eurotiomycetidae</taxon>
        <taxon>Eurotiales</taxon>
        <taxon>Aspergillaceae</taxon>
        <taxon>Aspergillus</taxon>
        <taxon>Aspergillus subgen. Circumdati</taxon>
    </lineage>
</organism>
<accession>A0A5N6ZGP4</accession>
<sequence>MAAASAWETCMAGTAPRRLRVVMALKTVDSFMVMEDEREFGFLVGALSGFAENWMGWVLSSADVRLFILHLRLILVSASPRLTGCNPDRVVPSSPRMTVEAESMQSHEPCRRCYITEVHQPSLSETRWGYCNRGCRYQTTHRKASVEIQD</sequence>
<dbReference type="EMBL" id="ML739034">
    <property type="protein sequence ID" value="KAE8356847.1"/>
    <property type="molecule type" value="Genomic_DNA"/>
</dbReference>
<name>A0A5N6ZGP4_9EURO</name>
<reference evidence="2" key="1">
    <citation type="submission" date="2019-04" db="EMBL/GenBank/DDBJ databases">
        <title>Friends and foes A comparative genomics studyof 23 Aspergillus species from section Flavi.</title>
        <authorList>
            <consortium name="DOE Joint Genome Institute"/>
            <person name="Kjaerbolling I."/>
            <person name="Vesth T."/>
            <person name="Frisvad J.C."/>
            <person name="Nybo J.L."/>
            <person name="Theobald S."/>
            <person name="Kildgaard S."/>
            <person name="Isbrandt T."/>
            <person name="Kuo A."/>
            <person name="Sato A."/>
            <person name="Lyhne E.K."/>
            <person name="Kogle M.E."/>
            <person name="Wiebenga A."/>
            <person name="Kun R.S."/>
            <person name="Lubbers R.J."/>
            <person name="Makela M.R."/>
            <person name="Barry K."/>
            <person name="Chovatia M."/>
            <person name="Clum A."/>
            <person name="Daum C."/>
            <person name="Haridas S."/>
            <person name="He G."/>
            <person name="LaButti K."/>
            <person name="Lipzen A."/>
            <person name="Mondo S."/>
            <person name="Riley R."/>
            <person name="Salamov A."/>
            <person name="Simmons B.A."/>
            <person name="Magnuson J.K."/>
            <person name="Henrissat B."/>
            <person name="Mortensen U.H."/>
            <person name="Larsen T.O."/>
            <person name="Devries R.P."/>
            <person name="Grigoriev I.V."/>
            <person name="Machida M."/>
            <person name="Baker S.E."/>
            <person name="Andersen M.R."/>
        </authorList>
    </citation>
    <scope>NUCLEOTIDE SEQUENCE [LARGE SCALE GENOMIC DNA]</scope>
    <source>
        <strain evidence="2">CBS 553.77</strain>
    </source>
</reference>
<gene>
    <name evidence="1" type="ORF">BDV28DRAFT_41504</name>
</gene>
<evidence type="ECO:0000313" key="2">
    <source>
        <dbReference type="Proteomes" id="UP000327118"/>
    </source>
</evidence>
<keyword evidence="2" id="KW-1185">Reference proteome</keyword>
<protein>
    <submittedName>
        <fullName evidence="1">Uncharacterized protein</fullName>
    </submittedName>
</protein>
<proteinExistence type="predicted"/>
<dbReference type="AlphaFoldDB" id="A0A5N6ZGP4"/>
<evidence type="ECO:0000313" key="1">
    <source>
        <dbReference type="EMBL" id="KAE8356847.1"/>
    </source>
</evidence>
<dbReference type="Proteomes" id="UP000327118">
    <property type="component" value="Unassembled WGS sequence"/>
</dbReference>